<evidence type="ECO:0000313" key="7">
    <source>
        <dbReference type="EMBL" id="QNN75379.1"/>
    </source>
</evidence>
<proteinExistence type="inferred from homology"/>
<comment type="subcellular location">
    <subcellularLocation>
        <location evidence="1">Membrane</location>
        <topology evidence="1">Multi-pass membrane protein</topology>
    </subcellularLocation>
</comment>
<evidence type="ECO:0000256" key="5">
    <source>
        <dbReference type="ARBA" id="ARBA00023136"/>
    </source>
</evidence>
<feature type="transmembrane region" description="Helical" evidence="6">
    <location>
        <begin position="147"/>
        <end position="165"/>
    </location>
</feature>
<keyword evidence="5 6" id="KW-0472">Membrane</keyword>
<keyword evidence="3 6" id="KW-0812">Transmembrane</keyword>
<dbReference type="InterPro" id="IPR006214">
    <property type="entry name" value="Bax_inhibitor_1-related"/>
</dbReference>
<feature type="transmembrane region" description="Helical" evidence="6">
    <location>
        <begin position="116"/>
        <end position="135"/>
    </location>
</feature>
<feature type="transmembrane region" description="Helical" evidence="6">
    <location>
        <begin position="210"/>
        <end position="230"/>
    </location>
</feature>
<evidence type="ECO:0000313" key="8">
    <source>
        <dbReference type="Proteomes" id="UP000515800"/>
    </source>
</evidence>
<gene>
    <name evidence="7" type="ORF">H9L19_00285</name>
</gene>
<keyword evidence="4 6" id="KW-1133">Transmembrane helix</keyword>
<evidence type="ECO:0000256" key="3">
    <source>
        <dbReference type="ARBA" id="ARBA00022692"/>
    </source>
</evidence>
<dbReference type="Proteomes" id="UP000515800">
    <property type="component" value="Chromosome"/>
</dbReference>
<dbReference type="PANTHER" id="PTHR23291">
    <property type="entry name" value="BAX INHIBITOR-RELATED"/>
    <property type="match status" value="1"/>
</dbReference>
<accession>A0A7G9T5K4</accession>
<dbReference type="RefSeq" id="WP_187529212.1">
    <property type="nucleotide sequence ID" value="NZ_CP060724.1"/>
</dbReference>
<protein>
    <submittedName>
        <fullName evidence="7">Bax inhibitor-1/YccA family protein</fullName>
    </submittedName>
</protein>
<evidence type="ECO:0000256" key="4">
    <source>
        <dbReference type="ARBA" id="ARBA00022989"/>
    </source>
</evidence>
<name>A0A7G9T5K4_9LACO</name>
<feature type="transmembrane region" description="Helical" evidence="6">
    <location>
        <begin position="28"/>
        <end position="49"/>
    </location>
</feature>
<feature type="transmembrane region" description="Helical" evidence="6">
    <location>
        <begin position="90"/>
        <end position="110"/>
    </location>
</feature>
<sequence length="240" mass="26196">MDNFSFNHEEPRIVNPDASGLNAFFRKVYSFMGMALLVTAASSFLGVTVFAKQVIALTTGLVPSLIMFALLMGIGVMAARATMSNPGRAFGLLMAYSVLMGVFLTTLFMMMNLQTIFAAFITTAALFGGMATYGLVTRRDMTKMSSLLFGSVIALVVGGLINLFFFNSIVYLAISVIGVVVFALMTAYDMNKLKQMYYQVAGQQTAEQGVAVYGALTLYLDFINLFIYILRLFGIFGNQD</sequence>
<dbReference type="AlphaFoldDB" id="A0A7G9T5K4"/>
<dbReference type="Pfam" id="PF01027">
    <property type="entry name" value="Bax1-I"/>
    <property type="match status" value="1"/>
</dbReference>
<evidence type="ECO:0000256" key="1">
    <source>
        <dbReference type="ARBA" id="ARBA00004141"/>
    </source>
</evidence>
<organism evidence="7 8">
    <name type="scientific">Weissella diestrammenae</name>
    <dbReference type="NCBI Taxonomy" id="1162633"/>
    <lineage>
        <taxon>Bacteria</taxon>
        <taxon>Bacillati</taxon>
        <taxon>Bacillota</taxon>
        <taxon>Bacilli</taxon>
        <taxon>Lactobacillales</taxon>
        <taxon>Lactobacillaceae</taxon>
        <taxon>Weissella</taxon>
    </lineage>
</organism>
<reference evidence="7 8" key="1">
    <citation type="submission" date="2020-08" db="EMBL/GenBank/DDBJ databases">
        <title>Genome sequence of Weissella diestrammenae KACC 16890T.</title>
        <authorList>
            <person name="Hyun D.-W."/>
            <person name="Bae J.-W."/>
        </authorList>
    </citation>
    <scope>NUCLEOTIDE SEQUENCE [LARGE SCALE GENOMIC DNA]</scope>
    <source>
        <strain evidence="7 8">KACC 16890</strain>
    </source>
</reference>
<evidence type="ECO:0000256" key="2">
    <source>
        <dbReference type="ARBA" id="ARBA00010350"/>
    </source>
</evidence>
<feature type="transmembrane region" description="Helical" evidence="6">
    <location>
        <begin position="55"/>
        <end position="78"/>
    </location>
</feature>
<dbReference type="CDD" id="cd10432">
    <property type="entry name" value="BI-1-like_bacterial"/>
    <property type="match status" value="1"/>
</dbReference>
<feature type="transmembrane region" description="Helical" evidence="6">
    <location>
        <begin position="171"/>
        <end position="190"/>
    </location>
</feature>
<dbReference type="PANTHER" id="PTHR23291:SF50">
    <property type="entry name" value="PROTEIN LIFEGUARD 4"/>
    <property type="match status" value="1"/>
</dbReference>
<dbReference type="KEGG" id="wdi:H9L19_00285"/>
<evidence type="ECO:0000256" key="6">
    <source>
        <dbReference type="RuleBase" id="RU004379"/>
    </source>
</evidence>
<comment type="similarity">
    <text evidence="2 6">Belongs to the BI1 family.</text>
</comment>
<dbReference type="EMBL" id="CP060724">
    <property type="protein sequence ID" value="QNN75379.1"/>
    <property type="molecule type" value="Genomic_DNA"/>
</dbReference>
<dbReference type="GO" id="GO:0005886">
    <property type="term" value="C:plasma membrane"/>
    <property type="evidence" value="ECO:0007669"/>
    <property type="project" value="TreeGrafter"/>
</dbReference>
<keyword evidence="8" id="KW-1185">Reference proteome</keyword>